<dbReference type="RefSeq" id="WP_009836832.1">
    <property type="nucleotide sequence ID" value="NZ_AAOH01000001.1"/>
</dbReference>
<accession>A4C4Q2</accession>
<dbReference type="EMBL" id="AAOH01000001">
    <property type="protein sequence ID" value="EAR30534.1"/>
    <property type="molecule type" value="Genomic_DNA"/>
</dbReference>
<protein>
    <submittedName>
        <fullName evidence="1">Uncharacterized protein</fullName>
    </submittedName>
</protein>
<dbReference type="InterPro" id="IPR049848">
    <property type="entry name" value="TapY2-like"/>
</dbReference>
<keyword evidence="2" id="KW-1185">Reference proteome</keyword>
<evidence type="ECO:0000313" key="1">
    <source>
        <dbReference type="EMBL" id="EAR30534.1"/>
    </source>
</evidence>
<sequence length="96" mass="10815">MKKLLIFCLLCSYHLDAKVALFNYKCHVLLDGKTEAIVDVRTKIDSSIAAEKAALKTKASFPQQSKKNIIEVYQCVQIDSEFGSFSANKLDEKTLR</sequence>
<gene>
    <name evidence="1" type="ORF">PTD2_03156</name>
</gene>
<organism evidence="1 2">
    <name type="scientific">Pseudoalteromonas tunicata D2</name>
    <dbReference type="NCBI Taxonomy" id="87626"/>
    <lineage>
        <taxon>Bacteria</taxon>
        <taxon>Pseudomonadati</taxon>
        <taxon>Pseudomonadota</taxon>
        <taxon>Gammaproteobacteria</taxon>
        <taxon>Alteromonadales</taxon>
        <taxon>Pseudoalteromonadaceae</taxon>
        <taxon>Pseudoalteromonas</taxon>
    </lineage>
</organism>
<dbReference type="HOGENOM" id="CLU_2357604_0_0_6"/>
<dbReference type="NCBIfam" id="NF038109">
    <property type="entry name" value="tapY2_fam"/>
    <property type="match status" value="1"/>
</dbReference>
<dbReference type="AlphaFoldDB" id="A4C4Q2"/>
<proteinExistence type="predicted"/>
<name>A4C4Q2_9GAMM</name>
<comment type="caution">
    <text evidence="1">The sequence shown here is derived from an EMBL/GenBank/DDBJ whole genome shotgun (WGS) entry which is preliminary data.</text>
</comment>
<reference evidence="1 2" key="1">
    <citation type="submission" date="2006-02" db="EMBL/GenBank/DDBJ databases">
        <authorList>
            <person name="Moran M.A."/>
            <person name="Kjelleberg S."/>
            <person name="Egan S."/>
            <person name="Saunders N."/>
            <person name="Thomas T."/>
            <person name="Ferriera S."/>
            <person name="Johnson J."/>
            <person name="Kravitz S."/>
            <person name="Halpern A."/>
            <person name="Remington K."/>
            <person name="Beeson K."/>
            <person name="Tran B."/>
            <person name="Rogers Y.-H."/>
            <person name="Friedman R."/>
            <person name="Venter J.C."/>
        </authorList>
    </citation>
    <scope>NUCLEOTIDE SEQUENCE [LARGE SCALE GENOMIC DNA]</scope>
    <source>
        <strain evidence="1 2">D2</strain>
    </source>
</reference>
<dbReference type="Proteomes" id="UP000006201">
    <property type="component" value="Unassembled WGS sequence"/>
</dbReference>
<evidence type="ECO:0000313" key="2">
    <source>
        <dbReference type="Proteomes" id="UP000006201"/>
    </source>
</evidence>